<dbReference type="EMBL" id="LNQL01000003">
    <property type="protein sequence ID" value="KSU48695.1"/>
    <property type="molecule type" value="Genomic_DNA"/>
</dbReference>
<gene>
    <name evidence="1" type="ORF">AS033_10205</name>
</gene>
<evidence type="ECO:0000313" key="2">
    <source>
        <dbReference type="Proteomes" id="UP000053797"/>
    </source>
</evidence>
<sequence length="173" mass="20652">MTYSKWTHSWKKRLSFGEIMFVQERAAQSVRDDWFLDWVMDVLFEAPHIKERVSLLENPSVNGEIGIYLQHYVLAEYARYERRLDGMRDRFYEVLMRAVSTQQECSAERLTGELLLQLYPMTHTYAPTHWSEDYRQYVTLQRKTPHYPDQLSIPAYAFVEQVADEVLREEGFA</sequence>
<comment type="caution">
    <text evidence="1">The sequence shown here is derived from an EMBL/GenBank/DDBJ whole genome shotgun (WGS) entry which is preliminary data.</text>
</comment>
<protein>
    <submittedName>
        <fullName evidence="1">Uncharacterized protein</fullName>
    </submittedName>
</protein>
<name>A0A0V8GEI9_9BACL</name>
<accession>A0A0V8GEI9</accession>
<dbReference type="Proteomes" id="UP000053797">
    <property type="component" value="Unassembled WGS sequence"/>
</dbReference>
<proteinExistence type="predicted"/>
<reference evidence="1 2" key="1">
    <citation type="journal article" date="2015" name="Int. J. Syst. Evol. Microbiol.">
        <title>Exiguobacterium enclense sp. nov., isolated from sediment.</title>
        <authorList>
            <person name="Dastager S.G."/>
            <person name="Mawlankar R."/>
            <person name="Sonalkar V.V."/>
            <person name="Thorat M.N."/>
            <person name="Mual P."/>
            <person name="Verma A."/>
            <person name="Krishnamurthi S."/>
            <person name="Tang S.K."/>
            <person name="Li W.J."/>
        </authorList>
    </citation>
    <scope>NUCLEOTIDE SEQUENCE [LARGE SCALE GENOMIC DNA]</scope>
    <source>
        <strain evidence="1 2">NIO-1109</strain>
    </source>
</reference>
<organism evidence="1 2">
    <name type="scientific">Exiguobacterium indicum</name>
    <dbReference type="NCBI Taxonomy" id="296995"/>
    <lineage>
        <taxon>Bacteria</taxon>
        <taxon>Bacillati</taxon>
        <taxon>Bacillota</taxon>
        <taxon>Bacilli</taxon>
        <taxon>Bacillales</taxon>
        <taxon>Bacillales Family XII. Incertae Sedis</taxon>
        <taxon>Exiguobacterium</taxon>
    </lineage>
</organism>
<dbReference type="AlphaFoldDB" id="A0A0V8GEI9"/>
<evidence type="ECO:0000313" key="1">
    <source>
        <dbReference type="EMBL" id="KSU48695.1"/>
    </source>
</evidence>